<proteinExistence type="predicted"/>
<dbReference type="InterPro" id="IPR036909">
    <property type="entry name" value="Cyt_c-like_dom_sf"/>
</dbReference>
<gene>
    <name evidence="3" type="ORF">Poly59_47400</name>
</gene>
<evidence type="ECO:0000313" key="4">
    <source>
        <dbReference type="Proteomes" id="UP000317977"/>
    </source>
</evidence>
<feature type="signal peptide" evidence="1">
    <location>
        <begin position="1"/>
        <end position="24"/>
    </location>
</feature>
<evidence type="ECO:0000313" key="3">
    <source>
        <dbReference type="EMBL" id="TWU47896.1"/>
    </source>
</evidence>
<keyword evidence="1" id="KW-0732">Signal</keyword>
<dbReference type="GO" id="GO:0020037">
    <property type="term" value="F:heme binding"/>
    <property type="evidence" value="ECO:0007669"/>
    <property type="project" value="InterPro"/>
</dbReference>
<feature type="chain" id="PRO_5022840308" evidence="1">
    <location>
        <begin position="25"/>
        <end position="930"/>
    </location>
</feature>
<dbReference type="InterPro" id="IPR000421">
    <property type="entry name" value="FA58C"/>
</dbReference>
<feature type="domain" description="F5/8 type C" evidence="2">
    <location>
        <begin position="452"/>
        <end position="548"/>
    </location>
</feature>
<evidence type="ECO:0000259" key="2">
    <source>
        <dbReference type="PROSITE" id="PS50022"/>
    </source>
</evidence>
<dbReference type="SUPFAM" id="SSF49785">
    <property type="entry name" value="Galactose-binding domain-like"/>
    <property type="match status" value="1"/>
</dbReference>
<dbReference type="EMBL" id="SJPX01000005">
    <property type="protein sequence ID" value="TWU47896.1"/>
    <property type="molecule type" value="Genomic_DNA"/>
</dbReference>
<dbReference type="Gene3D" id="2.60.120.260">
    <property type="entry name" value="Galactose-binding domain-like"/>
    <property type="match status" value="1"/>
</dbReference>
<comment type="caution">
    <text evidence="3">The sequence shown here is derived from an EMBL/GenBank/DDBJ whole genome shotgun (WGS) entry which is preliminary data.</text>
</comment>
<dbReference type="Pfam" id="PF07635">
    <property type="entry name" value="PSCyt1"/>
    <property type="match status" value="1"/>
</dbReference>
<dbReference type="InterPro" id="IPR022655">
    <property type="entry name" value="DUF1553"/>
</dbReference>
<dbReference type="InterPro" id="IPR011444">
    <property type="entry name" value="DUF1549"/>
</dbReference>
<dbReference type="Pfam" id="PF07583">
    <property type="entry name" value="PSCyt2"/>
    <property type="match status" value="1"/>
</dbReference>
<dbReference type="PROSITE" id="PS50022">
    <property type="entry name" value="FA58C_3"/>
    <property type="match status" value="1"/>
</dbReference>
<sequence precursor="true">MAGLLIRSISFIAMTIVGCCYAVANETVEFTSDVQPILDQHCSHCHGSEEQNSGLRLDRRSSMLRGGDVGVATVVPGNPDDSFLIAVVTGTNDLEMQMPPDGERLSAAEIETLKKWVTDGAPWPGQMDATADDIDSNLWSLEPIKTFRSETVSGASTDGGGFESVIDQMIAKRLGESDLSLSPCADPTTQLRRLSLVITGLPPTPDQVALFLDDPDGVEAGYEKAVTRLLDSPAYGERWAQHWLDVIRWAETVGFETNSPRPNAWPYRDWVIDSLNHDKPYDQFVFEQIAGDTVGEDAALGFLVSGPANLPGQIGRDDEAMRQARQDELDEVIQTVSQSVLGLTVGCARCHNHKFDPILQRDYYSMQAIFAGLSFGERRLRGKTNDEFAAKVPAARDRLEKLTDESDQLRISLSLETPLDSLHTETIDPVTTSSVRMEIAATGNNGPASLYEFEVWSGETNAALATAGATASASSFELANQTRHHDNLIDGLTDRRQAFPWVASRKGPAWIQIDFPEPTTIDRVVWDRGSSQPADYVLKVLDGGSGDWLVVADTGNRYLREDDTRPAKDVTLSGKTPEQVELIVKANANLRSARANLKRLTAGPKVFAASFSDSPEPTWLLHRGDPMNRREQVVPAIPRILGDLQLKADEPEVNRRVSLARDLTRQDHPLTSRVIVNRVWQHHFGEGLVDTSSDFGEMGSRPSHPELLDALASNFVHGGWSLKSLHRQIVMSDTFRQSNRPYAAGTTVDADSRLLWRYPPRRLEAESIRDSILQASGKLNRQPGGPGFNLFKQRGGLADYQPIETFDESGWRRMIYAHKIRMQSVDVFGAFDCPDAGQMQPKRTRSITPTQSLGLLNSPFVLQQAKFFADRVRAEAGDSVSDQVSCALAIAYSRPPDVAETKRLVQFVETESLAELCRVLINSSEFLYIP</sequence>
<organism evidence="3 4">
    <name type="scientific">Rubripirellula reticaptiva</name>
    <dbReference type="NCBI Taxonomy" id="2528013"/>
    <lineage>
        <taxon>Bacteria</taxon>
        <taxon>Pseudomonadati</taxon>
        <taxon>Planctomycetota</taxon>
        <taxon>Planctomycetia</taxon>
        <taxon>Pirellulales</taxon>
        <taxon>Pirellulaceae</taxon>
        <taxon>Rubripirellula</taxon>
    </lineage>
</organism>
<dbReference type="SUPFAM" id="SSF46626">
    <property type="entry name" value="Cytochrome c"/>
    <property type="match status" value="1"/>
</dbReference>
<dbReference type="PROSITE" id="PS51257">
    <property type="entry name" value="PROKAR_LIPOPROTEIN"/>
    <property type="match status" value="1"/>
</dbReference>
<evidence type="ECO:0000256" key="1">
    <source>
        <dbReference type="SAM" id="SignalP"/>
    </source>
</evidence>
<dbReference type="RefSeq" id="WP_146536341.1">
    <property type="nucleotide sequence ID" value="NZ_SJPX01000005.1"/>
</dbReference>
<dbReference type="PANTHER" id="PTHR35889:SF3">
    <property type="entry name" value="F-BOX DOMAIN-CONTAINING PROTEIN"/>
    <property type="match status" value="1"/>
</dbReference>
<dbReference type="Proteomes" id="UP000317977">
    <property type="component" value="Unassembled WGS sequence"/>
</dbReference>
<reference evidence="3 4" key="1">
    <citation type="submission" date="2019-02" db="EMBL/GenBank/DDBJ databases">
        <title>Deep-cultivation of Planctomycetes and their phenomic and genomic characterization uncovers novel biology.</title>
        <authorList>
            <person name="Wiegand S."/>
            <person name="Jogler M."/>
            <person name="Boedeker C."/>
            <person name="Pinto D."/>
            <person name="Vollmers J."/>
            <person name="Rivas-Marin E."/>
            <person name="Kohn T."/>
            <person name="Peeters S.H."/>
            <person name="Heuer A."/>
            <person name="Rast P."/>
            <person name="Oberbeckmann S."/>
            <person name="Bunk B."/>
            <person name="Jeske O."/>
            <person name="Meyerdierks A."/>
            <person name="Storesund J.E."/>
            <person name="Kallscheuer N."/>
            <person name="Luecker S."/>
            <person name="Lage O.M."/>
            <person name="Pohl T."/>
            <person name="Merkel B.J."/>
            <person name="Hornburger P."/>
            <person name="Mueller R.-W."/>
            <person name="Bruemmer F."/>
            <person name="Labrenz M."/>
            <person name="Spormann A.M."/>
            <person name="Op Den Camp H."/>
            <person name="Overmann J."/>
            <person name="Amann R."/>
            <person name="Jetten M.S.M."/>
            <person name="Mascher T."/>
            <person name="Medema M.H."/>
            <person name="Devos D.P."/>
            <person name="Kaster A.-K."/>
            <person name="Ovreas L."/>
            <person name="Rohde M."/>
            <person name="Galperin M.Y."/>
            <person name="Jogler C."/>
        </authorList>
    </citation>
    <scope>NUCLEOTIDE SEQUENCE [LARGE SCALE GENOMIC DNA]</scope>
    <source>
        <strain evidence="3 4">Poly59</strain>
    </source>
</reference>
<dbReference type="AlphaFoldDB" id="A0A5C6EJV1"/>
<dbReference type="GO" id="GO:0009055">
    <property type="term" value="F:electron transfer activity"/>
    <property type="evidence" value="ECO:0007669"/>
    <property type="project" value="InterPro"/>
</dbReference>
<accession>A0A5C6EJV1</accession>
<dbReference type="InterPro" id="IPR008979">
    <property type="entry name" value="Galactose-bd-like_sf"/>
</dbReference>
<dbReference type="InterPro" id="IPR011429">
    <property type="entry name" value="Cyt_c_Planctomycete-type"/>
</dbReference>
<protein>
    <submittedName>
        <fullName evidence="3">Planctomycete cytochrome C</fullName>
    </submittedName>
</protein>
<dbReference type="PANTHER" id="PTHR35889">
    <property type="entry name" value="CYCLOINULO-OLIGOSACCHARIDE FRUCTANOTRANSFERASE-RELATED"/>
    <property type="match status" value="1"/>
</dbReference>
<keyword evidence="4" id="KW-1185">Reference proteome</keyword>
<dbReference type="Pfam" id="PF07587">
    <property type="entry name" value="PSD1"/>
    <property type="match status" value="1"/>
</dbReference>
<dbReference type="OrthoDB" id="127107at2"/>
<name>A0A5C6EJV1_9BACT</name>